<comment type="caution">
    <text evidence="2">The sequence shown here is derived from an EMBL/GenBank/DDBJ whole genome shotgun (WGS) entry which is preliminary data.</text>
</comment>
<keyword evidence="1" id="KW-0413">Isomerase</keyword>
<sequence>MKKPSFGAPYPFPKSFKVCKEEHWREEKQSEENRGKQLAVFFCTFGALPEVHFLHSIYHFKAQEVKNPMLQTCYGIPPEATRYMPQAGTLRTSSQPNSEDFSTEDERLSFLSLGVRKAGDLKVGFLELPTLGKLLDSKETSISYLLRAFEGKSKVKDHLEWQVLGERYEPLQGLAVVGKTYSNSKTVRKGVDFLLSKQKVERDPTPLHNAAKLLINSQLDNGDFPQEEIIGVFMNNCMLHYASYRNIFLTWALGMYCKRVLKPSQKL</sequence>
<evidence type="ECO:0000256" key="1">
    <source>
        <dbReference type="ARBA" id="ARBA00023235"/>
    </source>
</evidence>
<evidence type="ECO:0000313" key="3">
    <source>
        <dbReference type="Proteomes" id="UP000288805"/>
    </source>
</evidence>
<dbReference type="Gene3D" id="1.50.10.20">
    <property type="match status" value="1"/>
</dbReference>
<dbReference type="InterPro" id="IPR018333">
    <property type="entry name" value="Squalene_cyclase"/>
</dbReference>
<dbReference type="SUPFAM" id="SSF48239">
    <property type="entry name" value="Terpenoid cyclases/Protein prenyltransferases"/>
    <property type="match status" value="1"/>
</dbReference>
<organism evidence="2 3">
    <name type="scientific">Vitis vinifera</name>
    <name type="common">Grape</name>
    <dbReference type="NCBI Taxonomy" id="29760"/>
    <lineage>
        <taxon>Eukaryota</taxon>
        <taxon>Viridiplantae</taxon>
        <taxon>Streptophyta</taxon>
        <taxon>Embryophyta</taxon>
        <taxon>Tracheophyta</taxon>
        <taxon>Spermatophyta</taxon>
        <taxon>Magnoliopsida</taxon>
        <taxon>eudicotyledons</taxon>
        <taxon>Gunneridae</taxon>
        <taxon>Pentapetalae</taxon>
        <taxon>rosids</taxon>
        <taxon>Vitales</taxon>
        <taxon>Vitaceae</taxon>
        <taxon>Viteae</taxon>
        <taxon>Vitis</taxon>
    </lineage>
</organism>
<dbReference type="InterPro" id="IPR008930">
    <property type="entry name" value="Terpenoid_cyclase/PrenylTrfase"/>
</dbReference>
<evidence type="ECO:0000313" key="2">
    <source>
        <dbReference type="EMBL" id="RVW89959.1"/>
    </source>
</evidence>
<reference evidence="2 3" key="1">
    <citation type="journal article" date="2018" name="PLoS Genet.">
        <title>Population sequencing reveals clonal diversity and ancestral inbreeding in the grapevine cultivar Chardonnay.</title>
        <authorList>
            <person name="Roach M.J."/>
            <person name="Johnson D.L."/>
            <person name="Bohlmann J."/>
            <person name="van Vuuren H.J."/>
            <person name="Jones S.J."/>
            <person name="Pretorius I.S."/>
            <person name="Schmidt S.A."/>
            <person name="Borneman A.R."/>
        </authorList>
    </citation>
    <scope>NUCLEOTIDE SEQUENCE [LARGE SCALE GENOMIC DNA]</scope>
    <source>
        <strain evidence="3">cv. Chardonnay</strain>
        <tissue evidence="2">Leaf</tissue>
    </source>
</reference>
<dbReference type="GO" id="GO:0005811">
    <property type="term" value="C:lipid droplet"/>
    <property type="evidence" value="ECO:0007669"/>
    <property type="project" value="InterPro"/>
</dbReference>
<dbReference type="EMBL" id="QGNW01000159">
    <property type="protein sequence ID" value="RVW89959.1"/>
    <property type="molecule type" value="Genomic_DNA"/>
</dbReference>
<name>A0A438HZR2_VITVI</name>
<dbReference type="AlphaFoldDB" id="A0A438HZR2"/>
<dbReference type="Proteomes" id="UP000288805">
    <property type="component" value="Unassembled WGS sequence"/>
</dbReference>
<accession>A0A438HZR2</accession>
<dbReference type="PANTHER" id="PTHR11764:SF58">
    <property type="entry name" value="BETA-AMYRIN SYNTHASE-RELATED"/>
    <property type="match status" value="1"/>
</dbReference>
<proteinExistence type="predicted"/>
<dbReference type="GO" id="GO:0042300">
    <property type="term" value="F:beta-amyrin synthase activity"/>
    <property type="evidence" value="ECO:0007669"/>
    <property type="project" value="UniProtKB-ARBA"/>
</dbReference>
<dbReference type="PANTHER" id="PTHR11764">
    <property type="entry name" value="TERPENE CYCLASE/MUTASE FAMILY MEMBER"/>
    <property type="match status" value="1"/>
</dbReference>
<gene>
    <name evidence="2" type="primary">CAMS1</name>
    <name evidence="2" type="ORF">CK203_036488</name>
</gene>
<dbReference type="GO" id="GO:0016104">
    <property type="term" value="P:triterpenoid biosynthetic process"/>
    <property type="evidence" value="ECO:0007669"/>
    <property type="project" value="InterPro"/>
</dbReference>
<dbReference type="OrthoDB" id="1717038at2759"/>
<protein>
    <submittedName>
        <fullName evidence="2">Camelliol C synthase</fullName>
    </submittedName>
</protein>